<sequence>MKIVRFIGSIPRRIVDLPRLVIPTTLTSTPSLPPPEEQHIQASSSTAPLLPSKPASKKRALLIGIQEIPPEKLAHATKAGKLKGKVAQKLGKQPPPEQEDQGALRGPHQDVRAMKQVLLELYGYRESDITILMDGDDCILPTEENILKHIDELVAEAAPGDTFFFHFSGHSKQEETDNKEEEDGKDEYCSDTPEVRQVGRPMSPKIDGTTRRFLPAILKRKPNRDSIGQVLESPVQRSVDSRRRERRHNVNVSTLSDDPHTPLSPNPNNRTLSGQSSDGPWLSSINEGAPLVRTVSPEDLFCTGWCGRVVDADKKFPDVISLSAAKDGERAWEDSQGCSMTQCLVRILLSGEENHPTLHDLLLNVSHDLHALYLDIHAKSRDYKKKARLANLKRLAMGRRARTPEQVEMDNFQNPQISSLYPLEMESQRWAP</sequence>
<accession>A0A4Q2D5Y4</accession>
<dbReference type="GO" id="GO:0004197">
    <property type="term" value="F:cysteine-type endopeptidase activity"/>
    <property type="evidence" value="ECO:0007669"/>
    <property type="project" value="InterPro"/>
</dbReference>
<gene>
    <name evidence="4" type="ORF">EST38_g11015</name>
</gene>
<feature type="region of interest" description="Disordered" evidence="2">
    <location>
        <begin position="168"/>
        <end position="212"/>
    </location>
</feature>
<dbReference type="AlphaFoldDB" id="A0A4Q2D5Y4"/>
<dbReference type="Gene3D" id="3.40.50.12660">
    <property type="match status" value="1"/>
</dbReference>
<feature type="domain" description="Peptidase C14 caspase" evidence="3">
    <location>
        <begin position="103"/>
        <end position="375"/>
    </location>
</feature>
<feature type="region of interest" description="Disordered" evidence="2">
    <location>
        <begin position="225"/>
        <end position="285"/>
    </location>
</feature>
<protein>
    <recommendedName>
        <fullName evidence="3">Peptidase C14 caspase domain-containing protein</fullName>
    </recommendedName>
</protein>
<reference evidence="4 5" key="1">
    <citation type="submission" date="2019-01" db="EMBL/GenBank/DDBJ databases">
        <title>Draft genome sequence of Psathyrella aberdarensis IHI B618.</title>
        <authorList>
            <person name="Buettner E."/>
            <person name="Kellner H."/>
        </authorList>
    </citation>
    <scope>NUCLEOTIDE SEQUENCE [LARGE SCALE GENOMIC DNA]</scope>
    <source>
        <strain evidence="4 5">IHI B618</strain>
    </source>
</reference>
<dbReference type="OrthoDB" id="3223806at2759"/>
<dbReference type="GO" id="GO:0006508">
    <property type="term" value="P:proteolysis"/>
    <property type="evidence" value="ECO:0007669"/>
    <property type="project" value="InterPro"/>
</dbReference>
<comment type="caution">
    <text evidence="4">The sequence shown here is derived from an EMBL/GenBank/DDBJ whole genome shotgun (WGS) entry which is preliminary data.</text>
</comment>
<feature type="region of interest" description="Disordered" evidence="2">
    <location>
        <begin position="77"/>
        <end position="109"/>
    </location>
</feature>
<evidence type="ECO:0000256" key="2">
    <source>
        <dbReference type="SAM" id="MobiDB-lite"/>
    </source>
</evidence>
<dbReference type="InterPro" id="IPR011600">
    <property type="entry name" value="Pept_C14_caspase"/>
</dbReference>
<organism evidence="4 5">
    <name type="scientific">Candolleomyces aberdarensis</name>
    <dbReference type="NCBI Taxonomy" id="2316362"/>
    <lineage>
        <taxon>Eukaryota</taxon>
        <taxon>Fungi</taxon>
        <taxon>Dikarya</taxon>
        <taxon>Basidiomycota</taxon>
        <taxon>Agaricomycotina</taxon>
        <taxon>Agaricomycetes</taxon>
        <taxon>Agaricomycetidae</taxon>
        <taxon>Agaricales</taxon>
        <taxon>Agaricineae</taxon>
        <taxon>Psathyrellaceae</taxon>
        <taxon>Candolleomyces</taxon>
    </lineage>
</organism>
<feature type="compositionally biased region" description="Polar residues" evidence="2">
    <location>
        <begin position="266"/>
        <end position="285"/>
    </location>
</feature>
<comment type="similarity">
    <text evidence="1">Belongs to the peptidase C14B family.</text>
</comment>
<keyword evidence="5" id="KW-1185">Reference proteome</keyword>
<dbReference type="InterPro" id="IPR050452">
    <property type="entry name" value="Metacaspase"/>
</dbReference>
<evidence type="ECO:0000256" key="1">
    <source>
        <dbReference type="ARBA" id="ARBA00009005"/>
    </source>
</evidence>
<dbReference type="Pfam" id="PF00656">
    <property type="entry name" value="Peptidase_C14"/>
    <property type="match status" value="1"/>
</dbReference>
<dbReference type="Proteomes" id="UP000290288">
    <property type="component" value="Unassembled WGS sequence"/>
</dbReference>
<dbReference type="PANTHER" id="PTHR48104:SF30">
    <property type="entry name" value="METACASPASE-1"/>
    <property type="match status" value="1"/>
</dbReference>
<evidence type="ECO:0000259" key="3">
    <source>
        <dbReference type="Pfam" id="PF00656"/>
    </source>
</evidence>
<name>A0A4Q2D5Y4_9AGAR</name>
<proteinExistence type="inferred from homology"/>
<evidence type="ECO:0000313" key="4">
    <source>
        <dbReference type="EMBL" id="RXW14840.1"/>
    </source>
</evidence>
<dbReference type="EMBL" id="SDEE01000637">
    <property type="protein sequence ID" value="RXW14840.1"/>
    <property type="molecule type" value="Genomic_DNA"/>
</dbReference>
<feature type="region of interest" description="Disordered" evidence="2">
    <location>
        <begin position="27"/>
        <end position="52"/>
    </location>
</feature>
<dbReference type="PANTHER" id="PTHR48104">
    <property type="entry name" value="METACASPASE-4"/>
    <property type="match status" value="1"/>
</dbReference>
<evidence type="ECO:0000313" key="5">
    <source>
        <dbReference type="Proteomes" id="UP000290288"/>
    </source>
</evidence>
<dbReference type="GO" id="GO:0005737">
    <property type="term" value="C:cytoplasm"/>
    <property type="evidence" value="ECO:0007669"/>
    <property type="project" value="TreeGrafter"/>
</dbReference>